<organism evidence="9 10">
    <name type="scientific">Crucibulum laeve</name>
    <dbReference type="NCBI Taxonomy" id="68775"/>
    <lineage>
        <taxon>Eukaryota</taxon>
        <taxon>Fungi</taxon>
        <taxon>Dikarya</taxon>
        <taxon>Basidiomycota</taxon>
        <taxon>Agaricomycotina</taxon>
        <taxon>Agaricomycetes</taxon>
        <taxon>Agaricomycetidae</taxon>
        <taxon>Agaricales</taxon>
        <taxon>Agaricineae</taxon>
        <taxon>Nidulariaceae</taxon>
        <taxon>Crucibulum</taxon>
    </lineage>
</organism>
<name>A0A5C3LU75_9AGAR</name>
<feature type="region of interest" description="Disordered" evidence="7">
    <location>
        <begin position="1"/>
        <end position="27"/>
    </location>
</feature>
<keyword evidence="5 6" id="KW-0067">ATP-binding</keyword>
<dbReference type="GO" id="GO:0004674">
    <property type="term" value="F:protein serine/threonine kinase activity"/>
    <property type="evidence" value="ECO:0007669"/>
    <property type="project" value="UniProtKB-KW"/>
</dbReference>
<evidence type="ECO:0000256" key="1">
    <source>
        <dbReference type="ARBA" id="ARBA00022527"/>
    </source>
</evidence>
<feature type="compositionally biased region" description="Polar residues" evidence="7">
    <location>
        <begin position="723"/>
        <end position="733"/>
    </location>
</feature>
<dbReference type="CDD" id="cd14008">
    <property type="entry name" value="STKc_LKB1_CaMKK"/>
    <property type="match status" value="1"/>
</dbReference>
<feature type="domain" description="Protein kinase" evidence="8">
    <location>
        <begin position="45"/>
        <end position="410"/>
    </location>
</feature>
<feature type="compositionally biased region" description="Polar residues" evidence="7">
    <location>
        <begin position="557"/>
        <end position="570"/>
    </location>
</feature>
<dbReference type="SUPFAM" id="SSF56112">
    <property type="entry name" value="Protein kinase-like (PK-like)"/>
    <property type="match status" value="1"/>
</dbReference>
<dbReference type="InterPro" id="IPR017441">
    <property type="entry name" value="Protein_kinase_ATP_BS"/>
</dbReference>
<accession>A0A5C3LU75</accession>
<dbReference type="STRING" id="68775.A0A5C3LU75"/>
<feature type="compositionally biased region" description="Basic and acidic residues" evidence="7">
    <location>
        <begin position="81"/>
        <end position="96"/>
    </location>
</feature>
<dbReference type="PROSITE" id="PS00107">
    <property type="entry name" value="PROTEIN_KINASE_ATP"/>
    <property type="match status" value="1"/>
</dbReference>
<evidence type="ECO:0000256" key="6">
    <source>
        <dbReference type="PROSITE-ProRule" id="PRU10141"/>
    </source>
</evidence>
<dbReference type="Pfam" id="PF00069">
    <property type="entry name" value="Pkinase"/>
    <property type="match status" value="2"/>
</dbReference>
<evidence type="ECO:0000313" key="9">
    <source>
        <dbReference type="EMBL" id="TFK36664.1"/>
    </source>
</evidence>
<dbReference type="OrthoDB" id="68483at2759"/>
<dbReference type="InterPro" id="IPR011009">
    <property type="entry name" value="Kinase-like_dom_sf"/>
</dbReference>
<dbReference type="GO" id="GO:0007165">
    <property type="term" value="P:signal transduction"/>
    <property type="evidence" value="ECO:0007669"/>
    <property type="project" value="TreeGrafter"/>
</dbReference>
<dbReference type="PROSITE" id="PS50011">
    <property type="entry name" value="PROTEIN_KINASE_DOM"/>
    <property type="match status" value="1"/>
</dbReference>
<feature type="region of interest" description="Disordered" evidence="7">
    <location>
        <begin position="80"/>
        <end position="111"/>
    </location>
</feature>
<feature type="region of interest" description="Disordered" evidence="7">
    <location>
        <begin position="467"/>
        <end position="631"/>
    </location>
</feature>
<feature type="compositionally biased region" description="Acidic residues" evidence="7">
    <location>
        <begin position="735"/>
        <end position="749"/>
    </location>
</feature>
<feature type="compositionally biased region" description="Low complexity" evidence="7">
    <location>
        <begin position="750"/>
        <end position="761"/>
    </location>
</feature>
<sequence>MPALAESMHNARASPPFDPSGGVVTTDKLEKRKDARNGRPMINEYIIGKRIGSGLHGKVYICEKNDPNQSNRLIRFAMKSVHRDNPRDRRLVRDPTKPPTARPGLPSATDLGNAEAKIRKEIAIMKKCRHPHVVRLFEVIDDSSRKKIHMIMEYLGGGEVLWRNEKDEPVIIVAQTRRIMRDAILGLDYLHQQGIIHRDIKPANLLWTKNRQHVKIGDFGVSHFSYAQRLAAAGKDGSVVEASSTDPILLNDSDLTKRAGSPAFLAPEVVHEHTDAPISSSSISQIPAASGSSTTVHTVTLPNRPPITKAIDVWALGVTFYCLLFGRPPFTTKSGTEWSLYNAICNSDWTVPETMGADHVPTGGRHPHDDSQGSNVVRLLDGFLQKDPQRRITLEEVKTSIDILQRNAWILQDLPDPDKWIQSTSFRRIDVSNHETSEAMSRVRFSWKWSAFTQRLSSLSSMLKIRSSRRNAGAPNDQDGRGPVKSDPHVRIRRQKSAATSSQREALHTRSTPAAKTKRDKGKRKAETTQQQQQQLQAKPSNQDIWSKPGRPPTRVRSANTNSSMLQGSSPLKERRGSEPDGVERQLSSSQSSPTTSEKPKKWRIGWRGSSSKSILGTVTPDASTSTSTQSRVDAIPHNRLDLLKKGDVFIRRSEEALRSHGLPATEPSGALTAARRASSWGHGDEPIEFAEAASITSFERPNDYDMFFGAGGIERRNHPPQAVSSLAASPISTDPDDSVYDGPADYDFDSSTLDSTFSSSGCGDHDQTGWQNGGDLHSSNGHISDYGDDGDEGDEDEENAITFTPGRRQRED</sequence>
<evidence type="ECO:0000259" key="8">
    <source>
        <dbReference type="PROSITE" id="PS50011"/>
    </source>
</evidence>
<dbReference type="SMART" id="SM00220">
    <property type="entry name" value="S_TKc"/>
    <property type="match status" value="1"/>
</dbReference>
<feature type="compositionally biased region" description="Polar residues" evidence="7">
    <location>
        <begin position="497"/>
        <end position="514"/>
    </location>
</feature>
<evidence type="ECO:0000256" key="5">
    <source>
        <dbReference type="ARBA" id="ARBA00022840"/>
    </source>
</evidence>
<feature type="binding site" evidence="6">
    <location>
        <position position="79"/>
    </location>
    <ligand>
        <name>ATP</name>
        <dbReference type="ChEBI" id="CHEBI:30616"/>
    </ligand>
</feature>
<evidence type="ECO:0000256" key="3">
    <source>
        <dbReference type="ARBA" id="ARBA00022741"/>
    </source>
</evidence>
<feature type="compositionally biased region" description="Polar residues" evidence="7">
    <location>
        <begin position="609"/>
        <end position="631"/>
    </location>
</feature>
<reference evidence="9 10" key="1">
    <citation type="journal article" date="2019" name="Nat. Ecol. Evol.">
        <title>Megaphylogeny resolves global patterns of mushroom evolution.</title>
        <authorList>
            <person name="Varga T."/>
            <person name="Krizsan K."/>
            <person name="Foldi C."/>
            <person name="Dima B."/>
            <person name="Sanchez-Garcia M."/>
            <person name="Sanchez-Ramirez S."/>
            <person name="Szollosi G.J."/>
            <person name="Szarkandi J.G."/>
            <person name="Papp V."/>
            <person name="Albert L."/>
            <person name="Andreopoulos W."/>
            <person name="Angelini C."/>
            <person name="Antonin V."/>
            <person name="Barry K.W."/>
            <person name="Bougher N.L."/>
            <person name="Buchanan P."/>
            <person name="Buyck B."/>
            <person name="Bense V."/>
            <person name="Catcheside P."/>
            <person name="Chovatia M."/>
            <person name="Cooper J."/>
            <person name="Damon W."/>
            <person name="Desjardin D."/>
            <person name="Finy P."/>
            <person name="Geml J."/>
            <person name="Haridas S."/>
            <person name="Hughes K."/>
            <person name="Justo A."/>
            <person name="Karasinski D."/>
            <person name="Kautmanova I."/>
            <person name="Kiss B."/>
            <person name="Kocsube S."/>
            <person name="Kotiranta H."/>
            <person name="LaButti K.M."/>
            <person name="Lechner B.E."/>
            <person name="Liimatainen K."/>
            <person name="Lipzen A."/>
            <person name="Lukacs Z."/>
            <person name="Mihaltcheva S."/>
            <person name="Morgado L.N."/>
            <person name="Niskanen T."/>
            <person name="Noordeloos M.E."/>
            <person name="Ohm R.A."/>
            <person name="Ortiz-Santana B."/>
            <person name="Ovrebo C."/>
            <person name="Racz N."/>
            <person name="Riley R."/>
            <person name="Savchenko A."/>
            <person name="Shiryaev A."/>
            <person name="Soop K."/>
            <person name="Spirin V."/>
            <person name="Szebenyi C."/>
            <person name="Tomsovsky M."/>
            <person name="Tulloss R.E."/>
            <person name="Uehling J."/>
            <person name="Grigoriev I.V."/>
            <person name="Vagvolgyi C."/>
            <person name="Papp T."/>
            <person name="Martin F.M."/>
            <person name="Miettinen O."/>
            <person name="Hibbett D.S."/>
            <person name="Nagy L.G."/>
        </authorList>
    </citation>
    <scope>NUCLEOTIDE SEQUENCE [LARGE SCALE GENOMIC DNA]</scope>
    <source>
        <strain evidence="9 10">CBS 166.37</strain>
    </source>
</reference>
<dbReference type="PANTHER" id="PTHR43895">
    <property type="entry name" value="CALCIUM/CALMODULIN-DEPENDENT PROTEIN KINASE KINASE-RELATED"/>
    <property type="match status" value="1"/>
</dbReference>
<keyword evidence="1" id="KW-0723">Serine/threonine-protein kinase</keyword>
<evidence type="ECO:0000256" key="4">
    <source>
        <dbReference type="ARBA" id="ARBA00022777"/>
    </source>
</evidence>
<dbReference type="Gene3D" id="3.30.200.20">
    <property type="entry name" value="Phosphorylase Kinase, domain 1"/>
    <property type="match status" value="1"/>
</dbReference>
<feature type="region of interest" description="Disordered" evidence="7">
    <location>
        <begin position="712"/>
        <end position="813"/>
    </location>
</feature>
<dbReference type="GO" id="GO:0005524">
    <property type="term" value="F:ATP binding"/>
    <property type="evidence" value="ECO:0007669"/>
    <property type="project" value="UniProtKB-UniRule"/>
</dbReference>
<keyword evidence="10" id="KW-1185">Reference proteome</keyword>
<protein>
    <submittedName>
        <fullName evidence="9">Kinase-like domain-containing protein</fullName>
    </submittedName>
</protein>
<feature type="compositionally biased region" description="Basic and acidic residues" evidence="7">
    <location>
        <begin position="478"/>
        <end position="490"/>
    </location>
</feature>
<keyword evidence="3 6" id="KW-0547">Nucleotide-binding</keyword>
<dbReference type="PANTHER" id="PTHR43895:SF152">
    <property type="entry name" value="SERINE_THREONINE-PROTEIN KINASE TOS3"/>
    <property type="match status" value="1"/>
</dbReference>
<feature type="compositionally biased region" description="Low complexity" evidence="7">
    <location>
        <begin position="588"/>
        <end position="597"/>
    </location>
</feature>
<feature type="compositionally biased region" description="Basic and acidic residues" evidence="7">
    <location>
        <begin position="572"/>
        <end position="584"/>
    </location>
</feature>
<feature type="compositionally biased region" description="Acidic residues" evidence="7">
    <location>
        <begin position="787"/>
        <end position="800"/>
    </location>
</feature>
<keyword evidence="4 9" id="KW-0418">Kinase</keyword>
<dbReference type="EMBL" id="ML213612">
    <property type="protein sequence ID" value="TFK36664.1"/>
    <property type="molecule type" value="Genomic_DNA"/>
</dbReference>
<evidence type="ECO:0000256" key="7">
    <source>
        <dbReference type="SAM" id="MobiDB-lite"/>
    </source>
</evidence>
<dbReference type="Gene3D" id="1.10.510.10">
    <property type="entry name" value="Transferase(Phosphotransferase) domain 1"/>
    <property type="match status" value="1"/>
</dbReference>
<gene>
    <name evidence="9" type="ORF">BDQ12DRAFT_236542</name>
</gene>
<evidence type="ECO:0000313" key="10">
    <source>
        <dbReference type="Proteomes" id="UP000308652"/>
    </source>
</evidence>
<evidence type="ECO:0000256" key="2">
    <source>
        <dbReference type="ARBA" id="ARBA00022679"/>
    </source>
</evidence>
<keyword evidence="2" id="KW-0808">Transferase</keyword>
<dbReference type="Proteomes" id="UP000308652">
    <property type="component" value="Unassembled WGS sequence"/>
</dbReference>
<proteinExistence type="predicted"/>
<dbReference type="AlphaFoldDB" id="A0A5C3LU75"/>
<dbReference type="InterPro" id="IPR000719">
    <property type="entry name" value="Prot_kinase_dom"/>
</dbReference>